<feature type="signal peptide" evidence="1">
    <location>
        <begin position="1"/>
        <end position="22"/>
    </location>
</feature>
<organism evidence="2 3">
    <name type="scientific">Cytospora schulzeri</name>
    <dbReference type="NCBI Taxonomy" id="448051"/>
    <lineage>
        <taxon>Eukaryota</taxon>
        <taxon>Fungi</taxon>
        <taxon>Dikarya</taxon>
        <taxon>Ascomycota</taxon>
        <taxon>Pezizomycotina</taxon>
        <taxon>Sordariomycetes</taxon>
        <taxon>Sordariomycetidae</taxon>
        <taxon>Diaporthales</taxon>
        <taxon>Cytosporaceae</taxon>
        <taxon>Cytospora</taxon>
    </lineage>
</organism>
<dbReference type="Proteomes" id="UP000283895">
    <property type="component" value="Unassembled WGS sequence"/>
</dbReference>
<reference evidence="2 3" key="1">
    <citation type="submission" date="2015-09" db="EMBL/GenBank/DDBJ databases">
        <title>Host preference determinants of Valsa canker pathogens revealed by comparative genomics.</title>
        <authorList>
            <person name="Yin Z."/>
            <person name="Huang L."/>
        </authorList>
    </citation>
    <scope>NUCLEOTIDE SEQUENCE [LARGE SCALE GENOMIC DNA]</scope>
    <source>
        <strain evidence="2 3">03-1</strain>
    </source>
</reference>
<gene>
    <name evidence="2" type="ORF">VMCG_01451</name>
</gene>
<proteinExistence type="predicted"/>
<dbReference type="AlphaFoldDB" id="A0A423X702"/>
<evidence type="ECO:0008006" key="4">
    <source>
        <dbReference type="Google" id="ProtNLM"/>
    </source>
</evidence>
<evidence type="ECO:0000313" key="3">
    <source>
        <dbReference type="Proteomes" id="UP000283895"/>
    </source>
</evidence>
<evidence type="ECO:0000256" key="1">
    <source>
        <dbReference type="SAM" id="SignalP"/>
    </source>
</evidence>
<dbReference type="EMBL" id="LKEA01000002">
    <property type="protein sequence ID" value="ROW11536.1"/>
    <property type="molecule type" value="Genomic_DNA"/>
</dbReference>
<keyword evidence="3" id="KW-1185">Reference proteome</keyword>
<accession>A0A423X702</accession>
<name>A0A423X702_9PEZI</name>
<keyword evidence="1" id="KW-0732">Signal</keyword>
<sequence>MTAHDLVLAVFVVVVGAMEAEAMGILQTTTILADCVPPRTAGPRIRRAALPSTVTMAPSGPTPQWHGDVAAVSELPVHPQGLEVALGDGQADVVDLDDSLFEVPLHVRVETVAAGEAGKRRARWGADTVVGIDCAVAVVIG</sequence>
<feature type="chain" id="PRO_5019001751" description="Secreted protein" evidence="1">
    <location>
        <begin position="23"/>
        <end position="141"/>
    </location>
</feature>
<evidence type="ECO:0000313" key="2">
    <source>
        <dbReference type="EMBL" id="ROW11536.1"/>
    </source>
</evidence>
<comment type="caution">
    <text evidence="2">The sequence shown here is derived from an EMBL/GenBank/DDBJ whole genome shotgun (WGS) entry which is preliminary data.</text>
</comment>
<protein>
    <recommendedName>
        <fullName evidence="4">Secreted protein</fullName>
    </recommendedName>
</protein>